<dbReference type="InterPro" id="IPR051506">
    <property type="entry name" value="ATOS_Transcription_Regulators"/>
</dbReference>
<evidence type="ECO:0000259" key="2">
    <source>
        <dbReference type="SMART" id="SM01177"/>
    </source>
</evidence>
<name>A0ABP0DQW4_9PEZI</name>
<evidence type="ECO:0000313" key="3">
    <source>
        <dbReference type="EMBL" id="CAK7270698.1"/>
    </source>
</evidence>
<gene>
    <name evidence="3" type="ORF">SEPCBS57363_004234</name>
</gene>
<reference evidence="3 4" key="1">
    <citation type="submission" date="2024-01" db="EMBL/GenBank/DDBJ databases">
        <authorList>
            <person name="Allen C."/>
            <person name="Tagirdzhanova G."/>
        </authorList>
    </citation>
    <scope>NUCLEOTIDE SEQUENCE [LARGE SCALE GENOMIC DNA]</scope>
    <source>
        <strain evidence="3 4">CBS 573.63</strain>
    </source>
</reference>
<proteinExistence type="predicted"/>
<dbReference type="PANTHER" id="PTHR13199">
    <property type="entry name" value="GH03947P"/>
    <property type="match status" value="1"/>
</dbReference>
<protein>
    <recommendedName>
        <fullName evidence="2">Atos-like conserved domain-containing protein</fullName>
    </recommendedName>
</protein>
<feature type="region of interest" description="Disordered" evidence="1">
    <location>
        <begin position="184"/>
        <end position="214"/>
    </location>
</feature>
<dbReference type="InterPro" id="IPR033473">
    <property type="entry name" value="Atos-like_C"/>
</dbReference>
<dbReference type="SMART" id="SM01177">
    <property type="entry name" value="DUF4210"/>
    <property type="match status" value="1"/>
</dbReference>
<organism evidence="3 4">
    <name type="scientific">Sporothrix epigloea</name>
    <dbReference type="NCBI Taxonomy" id="1892477"/>
    <lineage>
        <taxon>Eukaryota</taxon>
        <taxon>Fungi</taxon>
        <taxon>Dikarya</taxon>
        <taxon>Ascomycota</taxon>
        <taxon>Pezizomycotina</taxon>
        <taxon>Sordariomycetes</taxon>
        <taxon>Sordariomycetidae</taxon>
        <taxon>Ophiostomatales</taxon>
        <taxon>Ophiostomataceae</taxon>
        <taxon>Sporothrix</taxon>
    </lineage>
</organism>
<evidence type="ECO:0000313" key="4">
    <source>
        <dbReference type="Proteomes" id="UP001642501"/>
    </source>
</evidence>
<evidence type="ECO:0000256" key="1">
    <source>
        <dbReference type="SAM" id="MobiDB-lite"/>
    </source>
</evidence>
<comment type="caution">
    <text evidence="3">The sequence shown here is derived from an EMBL/GenBank/DDBJ whole genome shotgun (WGS) entry which is preliminary data.</text>
</comment>
<feature type="domain" description="Atos-like conserved" evidence="2">
    <location>
        <begin position="29"/>
        <end position="104"/>
    </location>
</feature>
<dbReference type="Pfam" id="PF13915">
    <property type="entry name" value="DUF4210"/>
    <property type="match status" value="1"/>
</dbReference>
<dbReference type="Proteomes" id="UP001642501">
    <property type="component" value="Unassembled WGS sequence"/>
</dbReference>
<dbReference type="InterPro" id="IPR025261">
    <property type="entry name" value="Atos-like_cons_dom"/>
</dbReference>
<feature type="region of interest" description="Disordered" evidence="1">
    <location>
        <begin position="119"/>
        <end position="143"/>
    </location>
</feature>
<dbReference type="PANTHER" id="PTHR13199:SF11">
    <property type="entry name" value="PROTEIN ATOSSA"/>
    <property type="match status" value="1"/>
</dbReference>
<dbReference type="EMBL" id="CAWUOM010000076">
    <property type="protein sequence ID" value="CAK7270698.1"/>
    <property type="molecule type" value="Genomic_DNA"/>
</dbReference>
<dbReference type="Pfam" id="PF13889">
    <property type="entry name" value="Chromosome_seg"/>
    <property type="match status" value="1"/>
</dbReference>
<keyword evidence="4" id="KW-1185">Reference proteome</keyword>
<accession>A0ABP0DQW4</accession>
<sequence length="516" mass="56377">MSSSQTPFPSTFRRPSFTNYTSPLQHASLVGSYEESILRGRMSTNPSKPLDFLAQIGVLGLGAKCKPSLRCPAHVTLPFTAVFYSYATTSYSRSKAEDGPSPYVGLVDLENGLPNLGAEQRSKRKAVMPSRRMSLRTRASQTTEPKMNDAVNAYDAKEPTVTSIPDDEDVTMGDMRVERLDLSEAEGHKSVTSASRSHKRRPHGIRAPPGGSYRIPEQGQIQIIIKNQNKTAVKLFLIPYNLKDMEPGKKTFIRQRSYSAGPIIDDMPVTSGASLERPVLRYLIHLHICCPSRGRYYLYKSIRVVFANRVPDGKENLRNELSFPEPLYSPYKPVRVMPPTPSLPGGSGSHAVLAAEKAYRRRSSGFSFSTHGVSQGLDSFGIMHPPIPAAFPSSKLSKSASSASLQPWSYQKEGDTTALGHDGETVTDDRLFGSATPTKADNFVSVSEKEESSDKAFALSNAAVASNLPLYKKLSKGDIGYGGNAFVSSDNASCEGLLSQRLRTLEVKRAPSVDEN</sequence>